<dbReference type="InterPro" id="IPR001792">
    <property type="entry name" value="Acylphosphatase-like_dom"/>
</dbReference>
<feature type="domain" description="Acylphosphatase-like" evidence="9">
    <location>
        <begin position="5"/>
        <end position="92"/>
    </location>
</feature>
<gene>
    <name evidence="10" type="ORF">ENJ96_08570</name>
</gene>
<dbReference type="Pfam" id="PF00708">
    <property type="entry name" value="Acylphosphatase"/>
    <property type="match status" value="1"/>
</dbReference>
<comment type="catalytic activity">
    <reaction evidence="5 6 7">
        <text>an acyl phosphate + H2O = a carboxylate + phosphate + H(+)</text>
        <dbReference type="Rhea" id="RHEA:14965"/>
        <dbReference type="ChEBI" id="CHEBI:15377"/>
        <dbReference type="ChEBI" id="CHEBI:15378"/>
        <dbReference type="ChEBI" id="CHEBI:29067"/>
        <dbReference type="ChEBI" id="CHEBI:43474"/>
        <dbReference type="ChEBI" id="CHEBI:59918"/>
        <dbReference type="EC" id="3.6.1.7"/>
    </reaction>
</comment>
<accession>A0A7V5P1H8</accession>
<keyword evidence="4 6" id="KW-0378">Hydrolase</keyword>
<dbReference type="PROSITE" id="PS00151">
    <property type="entry name" value="ACYLPHOSPHATASE_2"/>
    <property type="match status" value="1"/>
</dbReference>
<comment type="similarity">
    <text evidence="1 8">Belongs to the acylphosphatase family.</text>
</comment>
<evidence type="ECO:0000256" key="7">
    <source>
        <dbReference type="RuleBase" id="RU000553"/>
    </source>
</evidence>
<feature type="active site" evidence="6">
    <location>
        <position position="20"/>
    </location>
</feature>
<dbReference type="EMBL" id="DROK01000256">
    <property type="protein sequence ID" value="HHI97894.1"/>
    <property type="molecule type" value="Genomic_DNA"/>
</dbReference>
<organism evidence="10">
    <name type="scientific">Thermodesulfatator atlanticus</name>
    <dbReference type="NCBI Taxonomy" id="501497"/>
    <lineage>
        <taxon>Bacteria</taxon>
        <taxon>Pseudomonadati</taxon>
        <taxon>Thermodesulfobacteriota</taxon>
        <taxon>Thermodesulfobacteria</taxon>
        <taxon>Thermodesulfobacteriales</taxon>
        <taxon>Thermodesulfatatoraceae</taxon>
        <taxon>Thermodesulfatator</taxon>
    </lineage>
</organism>
<dbReference type="InterPro" id="IPR020456">
    <property type="entry name" value="Acylphosphatase"/>
</dbReference>
<name>A0A7V5P1H8_9BACT</name>
<dbReference type="PANTHER" id="PTHR47268">
    <property type="entry name" value="ACYLPHOSPHATASE"/>
    <property type="match status" value="1"/>
</dbReference>
<dbReference type="PRINTS" id="PR00112">
    <property type="entry name" value="ACYLPHPHTASE"/>
</dbReference>
<evidence type="ECO:0000256" key="4">
    <source>
        <dbReference type="ARBA" id="ARBA00022801"/>
    </source>
</evidence>
<dbReference type="NCBIfam" id="NF011011">
    <property type="entry name" value="PRK14438.1"/>
    <property type="match status" value="1"/>
</dbReference>
<dbReference type="Proteomes" id="UP000886101">
    <property type="component" value="Unassembled WGS sequence"/>
</dbReference>
<dbReference type="InterPro" id="IPR036046">
    <property type="entry name" value="Acylphosphatase-like_dom_sf"/>
</dbReference>
<dbReference type="NCBIfam" id="NF011016">
    <property type="entry name" value="PRK14444.1"/>
    <property type="match status" value="1"/>
</dbReference>
<feature type="active site" evidence="6">
    <location>
        <position position="38"/>
    </location>
</feature>
<protein>
    <recommendedName>
        <fullName evidence="3 6">Acylphosphatase</fullName>
        <ecNumber evidence="2 6">3.6.1.7</ecNumber>
    </recommendedName>
</protein>
<dbReference type="PROSITE" id="PS00150">
    <property type="entry name" value="ACYLPHOSPHATASE_1"/>
    <property type="match status" value="1"/>
</dbReference>
<dbReference type="Gene3D" id="3.30.70.100">
    <property type="match status" value="1"/>
</dbReference>
<comment type="caution">
    <text evidence="10">The sequence shown here is derived from an EMBL/GenBank/DDBJ whole genome shotgun (WGS) entry which is preliminary data.</text>
</comment>
<evidence type="ECO:0000256" key="3">
    <source>
        <dbReference type="ARBA" id="ARBA00015991"/>
    </source>
</evidence>
<reference evidence="10" key="1">
    <citation type="journal article" date="2020" name="mSystems">
        <title>Genome- and Community-Level Interaction Insights into Carbon Utilization and Element Cycling Functions of Hydrothermarchaeota in Hydrothermal Sediment.</title>
        <authorList>
            <person name="Zhou Z."/>
            <person name="Liu Y."/>
            <person name="Xu W."/>
            <person name="Pan J."/>
            <person name="Luo Z.H."/>
            <person name="Li M."/>
        </authorList>
    </citation>
    <scope>NUCLEOTIDE SEQUENCE [LARGE SCALE GENOMIC DNA]</scope>
    <source>
        <strain evidence="10">HyVt-533</strain>
    </source>
</reference>
<dbReference type="PANTHER" id="PTHR47268:SF4">
    <property type="entry name" value="ACYLPHOSPHATASE"/>
    <property type="match status" value="1"/>
</dbReference>
<dbReference type="PROSITE" id="PS51160">
    <property type="entry name" value="ACYLPHOSPHATASE_3"/>
    <property type="match status" value="1"/>
</dbReference>
<dbReference type="GO" id="GO:0003998">
    <property type="term" value="F:acylphosphatase activity"/>
    <property type="evidence" value="ECO:0007669"/>
    <property type="project" value="UniProtKB-EC"/>
</dbReference>
<evidence type="ECO:0000259" key="9">
    <source>
        <dbReference type="PROSITE" id="PS51160"/>
    </source>
</evidence>
<proteinExistence type="inferred from homology"/>
<dbReference type="InterPro" id="IPR017968">
    <property type="entry name" value="Acylphosphatase_CS"/>
</dbReference>
<evidence type="ECO:0000256" key="8">
    <source>
        <dbReference type="RuleBase" id="RU004168"/>
    </source>
</evidence>
<dbReference type="FunFam" id="3.30.70.100:FF:000012">
    <property type="entry name" value="Acylphosphatase"/>
    <property type="match status" value="1"/>
</dbReference>
<evidence type="ECO:0000313" key="10">
    <source>
        <dbReference type="EMBL" id="HHI97894.1"/>
    </source>
</evidence>
<dbReference type="AlphaFoldDB" id="A0A7V5P1H8"/>
<evidence type="ECO:0000256" key="5">
    <source>
        <dbReference type="ARBA" id="ARBA00047645"/>
    </source>
</evidence>
<dbReference type="SUPFAM" id="SSF54975">
    <property type="entry name" value="Acylphosphatase/BLUF domain-like"/>
    <property type="match status" value="1"/>
</dbReference>
<dbReference type="EC" id="3.6.1.7" evidence="2 6"/>
<evidence type="ECO:0000256" key="2">
    <source>
        <dbReference type="ARBA" id="ARBA00012150"/>
    </source>
</evidence>
<evidence type="ECO:0000256" key="6">
    <source>
        <dbReference type="PROSITE-ProRule" id="PRU00520"/>
    </source>
</evidence>
<sequence length="92" mass="10605">MAKKRVHVYISGKVQGVWFRAYTKEEADRLGVKGWVRNLPDGRVEAVFEGDEKAVDAMVAWCYEGSPMARVENVEVIEEPYKGEFTDFQIKY</sequence>
<evidence type="ECO:0000256" key="1">
    <source>
        <dbReference type="ARBA" id="ARBA00005614"/>
    </source>
</evidence>